<dbReference type="Pfam" id="PF00005">
    <property type="entry name" value="ABC_tran"/>
    <property type="match status" value="1"/>
</dbReference>
<dbReference type="Proteomes" id="UP000253779">
    <property type="component" value="Chromosome"/>
</dbReference>
<dbReference type="GO" id="GO:0098796">
    <property type="term" value="C:membrane protein complex"/>
    <property type="evidence" value="ECO:0007669"/>
    <property type="project" value="UniProtKB-ARBA"/>
</dbReference>
<evidence type="ECO:0000256" key="1">
    <source>
        <dbReference type="ARBA" id="ARBA00022448"/>
    </source>
</evidence>
<dbReference type="AlphaFoldDB" id="A0AAD0QB17"/>
<gene>
    <name evidence="6" type="ORF">DTW94_32395</name>
</gene>
<evidence type="ECO:0000313" key="6">
    <source>
        <dbReference type="EMBL" id="AXI75497.1"/>
    </source>
</evidence>
<dbReference type="InterPro" id="IPR017911">
    <property type="entry name" value="MacB-like_ATP-bd"/>
</dbReference>
<dbReference type="CDD" id="cd03255">
    <property type="entry name" value="ABC_MJ0796_LolCDE_FtsE"/>
    <property type="match status" value="1"/>
</dbReference>
<feature type="region of interest" description="Disordered" evidence="4">
    <location>
        <begin position="265"/>
        <end position="302"/>
    </location>
</feature>
<dbReference type="GO" id="GO:0022857">
    <property type="term" value="F:transmembrane transporter activity"/>
    <property type="evidence" value="ECO:0007669"/>
    <property type="project" value="TreeGrafter"/>
</dbReference>
<feature type="compositionally biased region" description="Low complexity" evidence="4">
    <location>
        <begin position="282"/>
        <end position="295"/>
    </location>
</feature>
<sequence length="302" mass="31354">MEMLRRRGSTEALAGDESLSDTVPAGPVPALDLDTVRRTYPGGVTALDGVSLRVPAGRMVAVLGRSGSGKSTLLQCAAGLDRPTSGTVRIGGTGLAGLGEAALTRLRRDRVGFVFQSLNLVPSLSVLENAALPLLLAGREPGGRARASLAAVGLADRAEDRPARLSGGQRQRVAVARALVTEPDVVFADEPTGALDPVTAAEVLALLRHAADDGRTVVMVTHDPVAAAWADEAVFLHAGRVAAHEAAPRAEAVRALLHELGRGSREGVDEWPHLSPDPLPYGPGALARRGRAAAPSHERSPR</sequence>
<evidence type="ECO:0000313" key="7">
    <source>
        <dbReference type="Proteomes" id="UP000253779"/>
    </source>
</evidence>
<keyword evidence="1" id="KW-0813">Transport</keyword>
<keyword evidence="2" id="KW-0547">Nucleotide-binding</keyword>
<feature type="region of interest" description="Disordered" evidence="4">
    <location>
        <begin position="1"/>
        <end position="26"/>
    </location>
</feature>
<evidence type="ECO:0000259" key="5">
    <source>
        <dbReference type="PROSITE" id="PS50893"/>
    </source>
</evidence>
<evidence type="ECO:0000256" key="4">
    <source>
        <dbReference type="SAM" id="MobiDB-lite"/>
    </source>
</evidence>
<dbReference type="PROSITE" id="PS50893">
    <property type="entry name" value="ABC_TRANSPORTER_2"/>
    <property type="match status" value="1"/>
</dbReference>
<reference evidence="6 7" key="1">
    <citation type="submission" date="2018-07" db="EMBL/GenBank/DDBJ databases">
        <title>Complete genome sequence of soil actinomycete Streptomyces cavourensis tj430.</title>
        <authorList>
            <person name="Wang P."/>
            <person name="Huang Y."/>
        </authorList>
    </citation>
    <scope>NUCLEOTIDE SEQUENCE [LARGE SCALE GENOMIC DNA]</scope>
    <source>
        <strain evidence="6 7">TJ430</strain>
    </source>
</reference>
<dbReference type="GO" id="GO:0005886">
    <property type="term" value="C:plasma membrane"/>
    <property type="evidence" value="ECO:0007669"/>
    <property type="project" value="TreeGrafter"/>
</dbReference>
<dbReference type="InterPro" id="IPR027417">
    <property type="entry name" value="P-loop_NTPase"/>
</dbReference>
<dbReference type="InterPro" id="IPR015854">
    <property type="entry name" value="ABC_transpr_LolD-like"/>
</dbReference>
<proteinExistence type="predicted"/>
<dbReference type="SUPFAM" id="SSF52540">
    <property type="entry name" value="P-loop containing nucleoside triphosphate hydrolases"/>
    <property type="match status" value="1"/>
</dbReference>
<dbReference type="GO" id="GO:0016887">
    <property type="term" value="F:ATP hydrolysis activity"/>
    <property type="evidence" value="ECO:0007669"/>
    <property type="project" value="InterPro"/>
</dbReference>
<feature type="domain" description="ABC transporter" evidence="5">
    <location>
        <begin position="31"/>
        <end position="263"/>
    </location>
</feature>
<accession>A0AAD0QB17</accession>
<dbReference type="PROSITE" id="PS00211">
    <property type="entry name" value="ABC_TRANSPORTER_1"/>
    <property type="match status" value="1"/>
</dbReference>
<organism evidence="6 7">
    <name type="scientific">Streptomyces cavourensis</name>
    <dbReference type="NCBI Taxonomy" id="67258"/>
    <lineage>
        <taxon>Bacteria</taxon>
        <taxon>Bacillati</taxon>
        <taxon>Actinomycetota</taxon>
        <taxon>Actinomycetes</taxon>
        <taxon>Kitasatosporales</taxon>
        <taxon>Streptomycetaceae</taxon>
        <taxon>Streptomyces</taxon>
    </lineage>
</organism>
<dbReference type="GO" id="GO:0005524">
    <property type="term" value="F:ATP binding"/>
    <property type="evidence" value="ECO:0007669"/>
    <property type="project" value="UniProtKB-KW"/>
</dbReference>
<dbReference type="PANTHER" id="PTHR24220:SF685">
    <property type="entry name" value="ABC TRANSPORTER RELATED"/>
    <property type="match status" value="1"/>
</dbReference>
<dbReference type="PANTHER" id="PTHR24220">
    <property type="entry name" value="IMPORT ATP-BINDING PROTEIN"/>
    <property type="match status" value="1"/>
</dbReference>
<dbReference type="Gene3D" id="3.40.50.300">
    <property type="entry name" value="P-loop containing nucleotide triphosphate hydrolases"/>
    <property type="match status" value="1"/>
</dbReference>
<name>A0AAD0QB17_9ACTN</name>
<dbReference type="EMBL" id="CP030930">
    <property type="protein sequence ID" value="AXI75497.1"/>
    <property type="molecule type" value="Genomic_DNA"/>
</dbReference>
<dbReference type="InterPro" id="IPR003439">
    <property type="entry name" value="ABC_transporter-like_ATP-bd"/>
</dbReference>
<evidence type="ECO:0000256" key="2">
    <source>
        <dbReference type="ARBA" id="ARBA00022741"/>
    </source>
</evidence>
<protein>
    <submittedName>
        <fullName evidence="6">ABC transporter ATP-binding protein</fullName>
    </submittedName>
</protein>
<dbReference type="FunFam" id="3.40.50.300:FF:000032">
    <property type="entry name" value="Export ABC transporter ATP-binding protein"/>
    <property type="match status" value="1"/>
</dbReference>
<dbReference type="InterPro" id="IPR017871">
    <property type="entry name" value="ABC_transporter-like_CS"/>
</dbReference>
<dbReference type="InterPro" id="IPR003593">
    <property type="entry name" value="AAA+_ATPase"/>
</dbReference>
<keyword evidence="3 6" id="KW-0067">ATP-binding</keyword>
<evidence type="ECO:0000256" key="3">
    <source>
        <dbReference type="ARBA" id="ARBA00022840"/>
    </source>
</evidence>
<dbReference type="SMART" id="SM00382">
    <property type="entry name" value="AAA"/>
    <property type="match status" value="1"/>
</dbReference>